<evidence type="ECO:0000313" key="3">
    <source>
        <dbReference type="Proteomes" id="UP000625711"/>
    </source>
</evidence>
<protein>
    <submittedName>
        <fullName evidence="2">Uncharacterized protein</fullName>
    </submittedName>
</protein>
<evidence type="ECO:0000256" key="1">
    <source>
        <dbReference type="SAM" id="SignalP"/>
    </source>
</evidence>
<reference evidence="2" key="1">
    <citation type="submission" date="2020-08" db="EMBL/GenBank/DDBJ databases">
        <title>Genome sequencing and assembly of the red palm weevil Rhynchophorus ferrugineus.</title>
        <authorList>
            <person name="Dias G.B."/>
            <person name="Bergman C.M."/>
            <person name="Manee M."/>
        </authorList>
    </citation>
    <scope>NUCLEOTIDE SEQUENCE</scope>
    <source>
        <strain evidence="2">AA-2017</strain>
        <tissue evidence="2">Whole larva</tissue>
    </source>
</reference>
<accession>A0A834M5Z5</accession>
<evidence type="ECO:0000313" key="2">
    <source>
        <dbReference type="EMBL" id="KAF7268110.1"/>
    </source>
</evidence>
<feature type="chain" id="PRO_5032832666" evidence="1">
    <location>
        <begin position="20"/>
        <end position="84"/>
    </location>
</feature>
<dbReference type="Proteomes" id="UP000625711">
    <property type="component" value="Unassembled WGS sequence"/>
</dbReference>
<feature type="signal peptide" evidence="1">
    <location>
        <begin position="1"/>
        <end position="19"/>
    </location>
</feature>
<comment type="caution">
    <text evidence="2">The sequence shown here is derived from an EMBL/GenBank/DDBJ whole genome shotgun (WGS) entry which is preliminary data.</text>
</comment>
<keyword evidence="1" id="KW-0732">Signal</keyword>
<dbReference type="EMBL" id="JAACXV010014345">
    <property type="protein sequence ID" value="KAF7268110.1"/>
    <property type="molecule type" value="Genomic_DNA"/>
</dbReference>
<dbReference type="AlphaFoldDB" id="A0A834M5Z5"/>
<proteinExistence type="predicted"/>
<keyword evidence="3" id="KW-1185">Reference proteome</keyword>
<organism evidence="2 3">
    <name type="scientific">Rhynchophorus ferrugineus</name>
    <name type="common">Red palm weevil</name>
    <name type="synonym">Curculio ferrugineus</name>
    <dbReference type="NCBI Taxonomy" id="354439"/>
    <lineage>
        <taxon>Eukaryota</taxon>
        <taxon>Metazoa</taxon>
        <taxon>Ecdysozoa</taxon>
        <taxon>Arthropoda</taxon>
        <taxon>Hexapoda</taxon>
        <taxon>Insecta</taxon>
        <taxon>Pterygota</taxon>
        <taxon>Neoptera</taxon>
        <taxon>Endopterygota</taxon>
        <taxon>Coleoptera</taxon>
        <taxon>Polyphaga</taxon>
        <taxon>Cucujiformia</taxon>
        <taxon>Curculionidae</taxon>
        <taxon>Dryophthorinae</taxon>
        <taxon>Rhynchophorus</taxon>
    </lineage>
</organism>
<name>A0A834M5Z5_RHYFE</name>
<sequence length="84" mass="7945">MKFLTVVLFAILAVNSAYGGLLAGPGAIVAAPQAAVINPHGIVAAPGIIGAPGIVGSPAIVPAAPGVLALGTPALKLGHGAIIH</sequence>
<gene>
    <name evidence="2" type="ORF">GWI33_018716</name>
</gene>